<evidence type="ECO:0000256" key="8">
    <source>
        <dbReference type="SAM" id="MobiDB-lite"/>
    </source>
</evidence>
<dbReference type="Proteomes" id="UP000027265">
    <property type="component" value="Unassembled WGS sequence"/>
</dbReference>
<accession>A0A067QC46</accession>
<dbReference type="AlphaFoldDB" id="A0A067QC46"/>
<dbReference type="GO" id="GO:0006310">
    <property type="term" value="P:DNA recombination"/>
    <property type="evidence" value="ECO:0007669"/>
    <property type="project" value="UniProtKB-KW"/>
</dbReference>
<feature type="compositionally biased region" description="Low complexity" evidence="8">
    <location>
        <begin position="522"/>
        <end position="531"/>
    </location>
</feature>
<feature type="compositionally biased region" description="Basic and acidic residues" evidence="8">
    <location>
        <begin position="214"/>
        <end position="227"/>
    </location>
</feature>
<evidence type="ECO:0000256" key="2">
    <source>
        <dbReference type="ARBA" id="ARBA00006661"/>
    </source>
</evidence>
<comment type="similarity">
    <text evidence="2">Belongs to the SLX4 family.</text>
</comment>
<feature type="compositionally biased region" description="Basic and acidic residues" evidence="8">
    <location>
        <begin position="56"/>
        <end position="66"/>
    </location>
</feature>
<proteinExistence type="inferred from homology"/>
<feature type="compositionally biased region" description="Polar residues" evidence="8">
    <location>
        <begin position="649"/>
        <end position="659"/>
    </location>
</feature>
<dbReference type="GO" id="GO:0033557">
    <property type="term" value="C:Slx1-Slx4 complex"/>
    <property type="evidence" value="ECO:0007669"/>
    <property type="project" value="InterPro"/>
</dbReference>
<feature type="compositionally biased region" description="Basic and acidic residues" evidence="8">
    <location>
        <begin position="142"/>
        <end position="152"/>
    </location>
</feature>
<keyword evidence="3" id="KW-0227">DNA damage</keyword>
<feature type="compositionally biased region" description="Polar residues" evidence="8">
    <location>
        <begin position="117"/>
        <end position="127"/>
    </location>
</feature>
<dbReference type="HOGENOM" id="CLU_408273_0_0_1"/>
<comment type="subcellular location">
    <subcellularLocation>
        <location evidence="1">Nucleus</location>
    </subcellularLocation>
</comment>
<evidence type="ECO:0000256" key="3">
    <source>
        <dbReference type="ARBA" id="ARBA00022763"/>
    </source>
</evidence>
<reference evidence="10" key="1">
    <citation type="journal article" date="2014" name="Proc. Natl. Acad. Sci. U.S.A.">
        <title>Extensive sampling of basidiomycete genomes demonstrates inadequacy of the white-rot/brown-rot paradigm for wood decay fungi.</title>
        <authorList>
            <person name="Riley R."/>
            <person name="Salamov A.A."/>
            <person name="Brown D.W."/>
            <person name="Nagy L.G."/>
            <person name="Floudas D."/>
            <person name="Held B.W."/>
            <person name="Levasseur A."/>
            <person name="Lombard V."/>
            <person name="Morin E."/>
            <person name="Otillar R."/>
            <person name="Lindquist E.A."/>
            <person name="Sun H."/>
            <person name="LaButti K.M."/>
            <person name="Schmutz J."/>
            <person name="Jabbour D."/>
            <person name="Luo H."/>
            <person name="Baker S.E."/>
            <person name="Pisabarro A.G."/>
            <person name="Walton J.D."/>
            <person name="Blanchette R.A."/>
            <person name="Henrissat B."/>
            <person name="Martin F."/>
            <person name="Cullen D."/>
            <person name="Hibbett D.S."/>
            <person name="Grigoriev I.V."/>
        </authorList>
    </citation>
    <scope>NUCLEOTIDE SEQUENCE [LARGE SCALE GENOMIC DNA]</scope>
    <source>
        <strain evidence="10">MUCL 33604</strain>
    </source>
</reference>
<dbReference type="GO" id="GO:0006281">
    <property type="term" value="P:DNA repair"/>
    <property type="evidence" value="ECO:0007669"/>
    <property type="project" value="UniProtKB-KW"/>
</dbReference>
<feature type="region of interest" description="Disordered" evidence="8">
    <location>
        <begin position="522"/>
        <end position="688"/>
    </location>
</feature>
<keyword evidence="10" id="KW-1185">Reference proteome</keyword>
<keyword evidence="6" id="KW-0539">Nucleus</keyword>
<feature type="compositionally biased region" description="Basic and acidic residues" evidence="8">
    <location>
        <begin position="669"/>
        <end position="678"/>
    </location>
</feature>
<feature type="region of interest" description="Disordered" evidence="8">
    <location>
        <begin position="48"/>
        <end position="163"/>
    </location>
</feature>
<keyword evidence="5" id="KW-0234">DNA repair</keyword>
<dbReference type="Pfam" id="PF09494">
    <property type="entry name" value="Slx4"/>
    <property type="match status" value="1"/>
</dbReference>
<feature type="compositionally biased region" description="Low complexity" evidence="8">
    <location>
        <begin position="544"/>
        <end position="558"/>
    </location>
</feature>
<dbReference type="OrthoDB" id="5576441at2759"/>
<evidence type="ECO:0000256" key="6">
    <source>
        <dbReference type="ARBA" id="ARBA00023242"/>
    </source>
</evidence>
<dbReference type="EMBL" id="KL197709">
    <property type="protein sequence ID" value="KDQ64643.1"/>
    <property type="molecule type" value="Genomic_DNA"/>
</dbReference>
<dbReference type="InParanoid" id="A0A067QC46"/>
<name>A0A067QC46_9AGAM</name>
<feature type="region of interest" description="Disordered" evidence="8">
    <location>
        <begin position="193"/>
        <end position="238"/>
    </location>
</feature>
<protein>
    <recommendedName>
        <fullName evidence="7">Structure-specific endonuclease subunit SLX4</fullName>
    </recommendedName>
</protein>
<dbReference type="InterPro" id="IPR018574">
    <property type="entry name" value="Structure-sp_endonuc_su_Slx4"/>
</dbReference>
<keyword evidence="4" id="KW-0233">DNA recombination</keyword>
<evidence type="ECO:0000256" key="4">
    <source>
        <dbReference type="ARBA" id="ARBA00023172"/>
    </source>
</evidence>
<evidence type="ECO:0000313" key="10">
    <source>
        <dbReference type="Proteomes" id="UP000027265"/>
    </source>
</evidence>
<evidence type="ECO:0000256" key="1">
    <source>
        <dbReference type="ARBA" id="ARBA00004123"/>
    </source>
</evidence>
<dbReference type="STRING" id="933084.A0A067QC46"/>
<evidence type="ECO:0000256" key="7">
    <source>
        <dbReference type="ARBA" id="ARBA00029496"/>
    </source>
</evidence>
<evidence type="ECO:0000256" key="5">
    <source>
        <dbReference type="ARBA" id="ARBA00023204"/>
    </source>
</evidence>
<dbReference type="GO" id="GO:0006260">
    <property type="term" value="P:DNA replication"/>
    <property type="evidence" value="ECO:0007669"/>
    <property type="project" value="InterPro"/>
</dbReference>
<gene>
    <name evidence="9" type="ORF">JAAARDRAFT_64485</name>
</gene>
<evidence type="ECO:0000313" key="9">
    <source>
        <dbReference type="EMBL" id="KDQ64643.1"/>
    </source>
</evidence>
<organism evidence="9 10">
    <name type="scientific">Jaapia argillacea MUCL 33604</name>
    <dbReference type="NCBI Taxonomy" id="933084"/>
    <lineage>
        <taxon>Eukaryota</taxon>
        <taxon>Fungi</taxon>
        <taxon>Dikarya</taxon>
        <taxon>Basidiomycota</taxon>
        <taxon>Agaricomycotina</taxon>
        <taxon>Agaricomycetes</taxon>
        <taxon>Agaricomycetidae</taxon>
        <taxon>Jaapiales</taxon>
        <taxon>Jaapiaceae</taxon>
        <taxon>Jaapia</taxon>
    </lineage>
</organism>
<sequence length="761" mass="83148">MISFSCMTIISRPHHLLPYYFSVPKLPSQLLSKSRMLNPRRIRTLADEVIDDSEPERESQRLAAKEGRRRAKTASQASRPPIHTIEISDSEESSIRVPPSHHDGSISGVRPSLLDEFTSTSLSQTEEASGAYTGKIVTGAESVDRPLEREGATTDSAPTPSDPSHVLQFEATDSFAPSTSRLAAVMPCPPPDVLSSDSEDEPGHHLNLGQFAYDKPRLPPKRVDSVRSRLPSSTSDELPCKKKTERRVKYGVAADFSDAQLSKLLRCVSCEQRWTTRKTSSEKVKHIQSCANKHSLANETLSALIRQELQKVVAQEDKLDGKAKVKAKSKAIDPEVPKTFLEAIVDGSGAKKKGRRVAVEATVCTLTQARGGILDRARAFLGAGSGDSDLSASSSGDNENDRIQTRIPGAKFAGVTSWETRVPVPEPDPLIPASTRAFAPSKLGQKPSIFDDEPPFPPATQAFAPSKLANGLYSRAVHAAALDEDMDAPPATQAFAPSRFQSKARGLASDWVVDIPSNNSFSQTTCSSDSSVLNQPDRVPTRHVSYSYPDVGSSSSVPCPQHPSLPSNRRGRTRSPEPRSASSSIEVIDCRNQASFGHVQGELDNPHWTNDDAVLHFSPPEDFNGELRQTISSDSDLDPRPKTLELSATRVTHAQSTTPPKRRRGRPAKLRETARPPGDDQIDDADTDLDSNLQTSIIKDTSLHLRVLRYEPIDLKVFMAMAEQLGLPPRGLKLKLRSFLDRQAINFYDAEVNGRGTRGHP</sequence>